<protein>
    <submittedName>
        <fullName evidence="1">Uncharacterized protein</fullName>
    </submittedName>
</protein>
<evidence type="ECO:0000313" key="1">
    <source>
        <dbReference type="EMBL" id="MXP77258.1"/>
    </source>
</evidence>
<evidence type="ECO:0000313" key="2">
    <source>
        <dbReference type="Proteomes" id="UP000460412"/>
    </source>
</evidence>
<organism evidence="1 2">
    <name type="scientific">Sporofaciens musculi</name>
    <dbReference type="NCBI Taxonomy" id="2681861"/>
    <lineage>
        <taxon>Bacteria</taxon>
        <taxon>Bacillati</taxon>
        <taxon>Bacillota</taxon>
        <taxon>Clostridia</taxon>
        <taxon>Lachnospirales</taxon>
        <taxon>Lachnospiraceae</taxon>
        <taxon>Sporofaciens</taxon>
    </lineage>
</organism>
<dbReference type="AlphaFoldDB" id="A0A7X3MIW5"/>
<dbReference type="EMBL" id="WUQX01000001">
    <property type="protein sequence ID" value="MXP77258.1"/>
    <property type="molecule type" value="Genomic_DNA"/>
</dbReference>
<comment type="caution">
    <text evidence="1">The sequence shown here is derived from an EMBL/GenBank/DDBJ whole genome shotgun (WGS) entry which is preliminary data.</text>
</comment>
<sequence length="48" mass="5143">MGIITFTCPKCGTTRHITPNTGFACTGCKTKYSIGPNGEIRNARAPKK</sequence>
<proteinExistence type="predicted"/>
<keyword evidence="2" id="KW-1185">Reference proteome</keyword>
<name>A0A7X3MIW5_9FIRM</name>
<reference evidence="1 2" key="1">
    <citation type="submission" date="2019-12" db="EMBL/GenBank/DDBJ databases">
        <title>Sporaefaciens musculi gen. nov., sp. nov., a novel bacterium isolated from the caecum of an obese mouse.</title>
        <authorList>
            <person name="Rasmussen T.S."/>
            <person name="Streidl T."/>
            <person name="Hitch T.C.A."/>
            <person name="Wortmann E."/>
            <person name="Deptula P."/>
            <person name="Hansen M."/>
            <person name="Nielsen D.S."/>
            <person name="Clavel T."/>
            <person name="Vogensen F.K."/>
        </authorList>
    </citation>
    <scope>NUCLEOTIDE SEQUENCE [LARGE SCALE GENOMIC DNA]</scope>
    <source>
        <strain evidence="1 2">WCA-9-b2</strain>
    </source>
</reference>
<gene>
    <name evidence="1" type="ORF">GN277_18305</name>
</gene>
<accession>A0A7X3MIW5</accession>
<dbReference type="Proteomes" id="UP000460412">
    <property type="component" value="Unassembled WGS sequence"/>
</dbReference>
<dbReference type="RefSeq" id="WP_159752437.1">
    <property type="nucleotide sequence ID" value="NZ_WUQX01000001.1"/>
</dbReference>